<organism evidence="1 2">
    <name type="scientific">Chamaesiphon polymorphus CCALA 037</name>
    <dbReference type="NCBI Taxonomy" id="2107692"/>
    <lineage>
        <taxon>Bacteria</taxon>
        <taxon>Bacillati</taxon>
        <taxon>Cyanobacteriota</taxon>
        <taxon>Cyanophyceae</taxon>
        <taxon>Gomontiellales</taxon>
        <taxon>Chamaesiphonaceae</taxon>
        <taxon>Chamaesiphon</taxon>
    </lineage>
</organism>
<dbReference type="EMBL" id="PVWO01000007">
    <property type="protein sequence ID" value="PSB59373.1"/>
    <property type="molecule type" value="Genomic_DNA"/>
</dbReference>
<dbReference type="OrthoDB" id="7595500at2"/>
<gene>
    <name evidence="1" type="ORF">C7B77_01215</name>
</gene>
<dbReference type="Proteomes" id="UP000238937">
    <property type="component" value="Unassembled WGS sequence"/>
</dbReference>
<proteinExistence type="predicted"/>
<name>A0A2T1GN78_9CYAN</name>
<accession>A0A2T1GN78</accession>
<reference evidence="1 2" key="1">
    <citation type="submission" date="2018-03" db="EMBL/GenBank/DDBJ databases">
        <title>The ancient ancestry and fast evolution of plastids.</title>
        <authorList>
            <person name="Moore K.R."/>
            <person name="Magnabosco C."/>
            <person name="Momper L."/>
            <person name="Gold D.A."/>
            <person name="Bosak T."/>
            <person name="Fournier G.P."/>
        </authorList>
    </citation>
    <scope>NUCLEOTIDE SEQUENCE [LARGE SCALE GENOMIC DNA]</scope>
    <source>
        <strain evidence="1 2">CCALA 037</strain>
    </source>
</reference>
<keyword evidence="2" id="KW-1185">Reference proteome</keyword>
<dbReference type="AlphaFoldDB" id="A0A2T1GN78"/>
<protein>
    <submittedName>
        <fullName evidence="1">Uncharacterized protein</fullName>
    </submittedName>
</protein>
<sequence length="211" mass="23968">MVTSNEPDAGILAIDSALSKWSQGDLIEIKKLKRPNYAYIAGVADLFLVADLDRVMTVEKAVVAAWERIPGCQSDADTRDLAEALSRKRSRVAFPDDFNRLAHKLQKRMQDKHEKSTDEGEALRALREIRVSATPAWDAEAVELIFWFVCAETDDRFQDREWHKWLDSWLKLLPASGRFSAVDGSVVTLDDMTAKEYTQSDRLDLDRLSSH</sequence>
<comment type="caution">
    <text evidence="1">The sequence shown here is derived from an EMBL/GenBank/DDBJ whole genome shotgun (WGS) entry which is preliminary data.</text>
</comment>
<evidence type="ECO:0000313" key="1">
    <source>
        <dbReference type="EMBL" id="PSB59373.1"/>
    </source>
</evidence>
<evidence type="ECO:0000313" key="2">
    <source>
        <dbReference type="Proteomes" id="UP000238937"/>
    </source>
</evidence>